<organism evidence="2">
    <name type="scientific">Elaeis guineensis var. tenera</name>
    <name type="common">Oil palm</name>
    <dbReference type="NCBI Taxonomy" id="51953"/>
    <lineage>
        <taxon>Eukaryota</taxon>
        <taxon>Viridiplantae</taxon>
        <taxon>Streptophyta</taxon>
        <taxon>Embryophyta</taxon>
        <taxon>Tracheophyta</taxon>
        <taxon>Spermatophyta</taxon>
        <taxon>Magnoliopsida</taxon>
        <taxon>Liliopsida</taxon>
        <taxon>Arecaceae</taxon>
        <taxon>Arecoideae</taxon>
        <taxon>Cocoseae</taxon>
        <taxon>Elaeidinae</taxon>
        <taxon>Elaeis</taxon>
    </lineage>
</organism>
<evidence type="ECO:0000313" key="3">
    <source>
        <dbReference type="RefSeq" id="XP_010940899.1"/>
    </source>
</evidence>
<dbReference type="InterPro" id="IPR046341">
    <property type="entry name" value="SET_dom_sf"/>
</dbReference>
<reference evidence="2" key="1">
    <citation type="submission" date="2022-04" db="UniProtKB">
        <authorList>
            <consortium name="RefSeq"/>
        </authorList>
    </citation>
    <scope>IDENTIFICATION</scope>
</reference>
<dbReference type="RefSeq" id="XP_010940901.1">
    <property type="nucleotide sequence ID" value="XM_010942599.3"/>
</dbReference>
<protein>
    <submittedName>
        <fullName evidence="2 3">Uncharacterized protein LOC105059337 isoform X1</fullName>
    </submittedName>
</protein>
<evidence type="ECO:0000313" key="1">
    <source>
        <dbReference type="Proteomes" id="UP000504607"/>
    </source>
</evidence>
<proteinExistence type="predicted"/>
<dbReference type="GO" id="GO:0016279">
    <property type="term" value="F:protein-lysine N-methyltransferase activity"/>
    <property type="evidence" value="ECO:0007669"/>
    <property type="project" value="TreeGrafter"/>
</dbReference>
<name>A0A6I9SBD3_ELAGV</name>
<dbReference type="KEGG" id="egu:105059337"/>
<accession>A0A6I9SBD3</accession>
<gene>
    <name evidence="2 3 4" type="primary">LOC105059337</name>
</gene>
<dbReference type="RefSeq" id="XP_010940898.1">
    <property type="nucleotide sequence ID" value="XM_010942596.2"/>
</dbReference>
<dbReference type="CDD" id="cd10527">
    <property type="entry name" value="SET_LSMT"/>
    <property type="match status" value="1"/>
</dbReference>
<dbReference type="OrthoDB" id="42889at2759"/>
<dbReference type="Proteomes" id="UP000504607">
    <property type="component" value="Chromosome 16"/>
</dbReference>
<evidence type="ECO:0000313" key="2">
    <source>
        <dbReference type="RefSeq" id="XP_010940898.1"/>
    </source>
</evidence>
<dbReference type="PANTHER" id="PTHR13271:SF55">
    <property type="entry name" value="SET DOMAIN-CONTAINING PROTEIN"/>
    <property type="match status" value="1"/>
</dbReference>
<dbReference type="AlphaFoldDB" id="A0A6I9SBD3"/>
<evidence type="ECO:0000313" key="4">
    <source>
        <dbReference type="RefSeq" id="XP_010940901.1"/>
    </source>
</evidence>
<dbReference type="SUPFAM" id="SSF82199">
    <property type="entry name" value="SET domain"/>
    <property type="match status" value="1"/>
</dbReference>
<dbReference type="GeneID" id="105059337"/>
<keyword evidence="1" id="KW-1185">Reference proteome</keyword>
<dbReference type="Gene3D" id="3.90.1410.10">
    <property type="entry name" value="set domain protein methyltransferase, domain 1"/>
    <property type="match status" value="1"/>
</dbReference>
<dbReference type="RefSeq" id="XP_010940899.1">
    <property type="nucleotide sequence ID" value="XM_010942597.2"/>
</dbReference>
<sequence>MAASEPEQAKLHRFIQWLQANGVDLRGSSIRHCGPNKGFGVFATAQPAGNHGNGVVMVVPLDLAITPMRVLQDPAFGTRCRALFEEGDVDDRFLVMIYLMVERLRPNSLWKPYLDMLPSTFGSTLWFTEVELSELKGTTLYQATVIQRKKLQALYDDKVKGLVEELLHCDGELESVTEVRFEDFLWANSIFWTRALNIPFPHSFVFPDSLRGKDNDAMCQGSECGYPVTQNTGETSGHGHSAKKEDANIIVEKRNDEALKTQSEETIWVEGLVPGIDFCNHGLKAVATWEVDPTGKVTGIPASMYLMIVDQRTGEVGKEIHISYGNKGNEELLYLYGFVIENNPDDYLMVHYPIEALQSIPLSESKARLLDMQKAELRCLLPRNLLDHGFFSGSPLQNENNGEGHTSWLCNYSWSGQRKVPSYLNKLVFPQEFMTALRTIAMKEHELGLVASLIEELVGSGTERQPSDEEVQAAIWEACGDLGALELLIDLLRVKMMELEESSGTEASDMELLKRIHFEVEDSESRNNKNSGDKLMNRNQWSSIVYRKGQKQLTSLFLREAEHALELCASEQS</sequence>
<dbReference type="InterPro" id="IPR050600">
    <property type="entry name" value="SETD3_SETD6_MTase"/>
</dbReference>
<dbReference type="PANTHER" id="PTHR13271">
    <property type="entry name" value="UNCHARACTERIZED PUTATIVE METHYLTRANSFERASE"/>
    <property type="match status" value="1"/>
</dbReference>